<comment type="subcellular location">
    <subcellularLocation>
        <location evidence="1 13">Cytoplasm</location>
    </subcellularLocation>
</comment>
<feature type="binding site" evidence="14">
    <location>
        <position position="144"/>
    </location>
    <ligand>
        <name>ATP</name>
        <dbReference type="ChEBI" id="CHEBI:30616"/>
    </ligand>
</feature>
<evidence type="ECO:0000313" key="16">
    <source>
        <dbReference type="EMBL" id="ANE40932.1"/>
    </source>
</evidence>
<dbReference type="Pfam" id="PF01300">
    <property type="entry name" value="Sua5_yciO_yrdC"/>
    <property type="match status" value="1"/>
</dbReference>
<evidence type="ECO:0000256" key="9">
    <source>
        <dbReference type="ARBA" id="ARBA00022741"/>
    </source>
</evidence>
<evidence type="ECO:0000256" key="14">
    <source>
        <dbReference type="PIRSR" id="PIRSR004930-1"/>
    </source>
</evidence>
<dbReference type="InterPro" id="IPR050156">
    <property type="entry name" value="TC-AMP_synthase_SUA5"/>
</dbReference>
<feature type="binding site" evidence="14">
    <location>
        <position position="184"/>
    </location>
    <ligand>
        <name>L-threonine</name>
        <dbReference type="ChEBI" id="CHEBI:57926"/>
    </ligand>
</feature>
<dbReference type="InterPro" id="IPR006070">
    <property type="entry name" value="Sua5-like_dom"/>
</dbReference>
<comment type="catalytic activity">
    <reaction evidence="12 13">
        <text>L-threonine + hydrogencarbonate + ATP = L-threonylcarbamoyladenylate + diphosphate + H2O</text>
        <dbReference type="Rhea" id="RHEA:36407"/>
        <dbReference type="ChEBI" id="CHEBI:15377"/>
        <dbReference type="ChEBI" id="CHEBI:17544"/>
        <dbReference type="ChEBI" id="CHEBI:30616"/>
        <dbReference type="ChEBI" id="CHEBI:33019"/>
        <dbReference type="ChEBI" id="CHEBI:57926"/>
        <dbReference type="ChEBI" id="CHEBI:73682"/>
        <dbReference type="EC" id="2.7.7.87"/>
    </reaction>
</comment>
<dbReference type="Pfam" id="PF03481">
    <property type="entry name" value="Sua5_C"/>
    <property type="match status" value="1"/>
</dbReference>
<evidence type="ECO:0000256" key="1">
    <source>
        <dbReference type="ARBA" id="ARBA00004496"/>
    </source>
</evidence>
<proteinExistence type="inferred from homology"/>
<evidence type="ECO:0000256" key="5">
    <source>
        <dbReference type="ARBA" id="ARBA00022490"/>
    </source>
</evidence>
<dbReference type="InterPro" id="IPR038385">
    <property type="entry name" value="Sua5/YwlC_C"/>
</dbReference>
<gene>
    <name evidence="16" type="ORF">JM64_02145</name>
</gene>
<dbReference type="SUPFAM" id="SSF55821">
    <property type="entry name" value="YrdC/RibB"/>
    <property type="match status" value="1"/>
</dbReference>
<keyword evidence="9 13" id="KW-0547">Nucleotide-binding</keyword>
<keyword evidence="7 13" id="KW-0819">tRNA processing</keyword>
<dbReference type="InterPro" id="IPR010923">
    <property type="entry name" value="T(6)A37_SUA5"/>
</dbReference>
<sequence length="335" mass="37090">MNGNPTKTKIIKISDLYNDDIQYACDVLKNGGLVAFPTETVYGLGACALNPTAVKKIFEVKGRPQDNPLIVHLASLEQVNELAFVEEKYVNVIKRLTPGPVTFVLKKKEIIPPEVTAGLDTVGVRVPAHPIAQRLAQCAGPIAAPSANLSGKPSPTDAKSVIEDLFGLVECIIDAGESAFGIESTIIDLTRERPLVLRPGPVTIEELNEIFKEFGGVEFYIPKSDEKPLAPGMKYRHYAPEKVLKMVEPEKIQQYADKDVLILCTLETLEKYLRNAKNVHIIGEYAKPYTIAQNLYKSLRLVDKSPYPEAVIEKLPEEGIFFSIMNRIKKAVSKF</sequence>
<keyword evidence="10 13" id="KW-0067">ATP-binding</keyword>
<dbReference type="GO" id="GO:0000049">
    <property type="term" value="F:tRNA binding"/>
    <property type="evidence" value="ECO:0007669"/>
    <property type="project" value="TreeGrafter"/>
</dbReference>
<accession>A0A172T1V4</accession>
<dbReference type="GO" id="GO:0003725">
    <property type="term" value="F:double-stranded RNA binding"/>
    <property type="evidence" value="ECO:0007669"/>
    <property type="project" value="UniProtKB-UniRule"/>
</dbReference>
<evidence type="ECO:0000256" key="2">
    <source>
        <dbReference type="ARBA" id="ARBA00007663"/>
    </source>
</evidence>
<comment type="function">
    <text evidence="13">Required for the formation of a threonylcarbamoyl group on adenosine at position 37 (t(6)A37) in tRNAs that read codons beginning with adenine.</text>
</comment>
<feature type="binding site" evidence="14">
    <location>
        <position position="198"/>
    </location>
    <ligand>
        <name>ATP</name>
        <dbReference type="ChEBI" id="CHEBI:30616"/>
    </ligand>
</feature>
<name>A0A172T1V4_FERPE</name>
<comment type="similarity">
    <text evidence="2 13">Belongs to the SUA5 family.</text>
</comment>
<dbReference type="Proteomes" id="UP000077096">
    <property type="component" value="Chromosome"/>
</dbReference>
<dbReference type="GO" id="GO:0006450">
    <property type="term" value="P:regulation of translational fidelity"/>
    <property type="evidence" value="ECO:0007669"/>
    <property type="project" value="TreeGrafter"/>
</dbReference>
<dbReference type="Gene3D" id="3.90.870.10">
    <property type="entry name" value="DHBP synthase"/>
    <property type="match status" value="1"/>
</dbReference>
<dbReference type="GO" id="GO:0005737">
    <property type="term" value="C:cytoplasm"/>
    <property type="evidence" value="ECO:0007669"/>
    <property type="project" value="UniProtKB-SubCell"/>
</dbReference>
<keyword evidence="8 13" id="KW-0548">Nucleotidyltransferase</keyword>
<feature type="binding site" evidence="14">
    <location>
        <position position="154"/>
    </location>
    <ligand>
        <name>ATP</name>
        <dbReference type="ChEBI" id="CHEBI:30616"/>
    </ligand>
</feature>
<evidence type="ECO:0000256" key="11">
    <source>
        <dbReference type="ARBA" id="ARBA00029774"/>
    </source>
</evidence>
<reference evidence="16 17" key="1">
    <citation type="submission" date="2014-08" db="EMBL/GenBank/DDBJ databases">
        <title>Fervidobacterium pennivorans DYC genome.</title>
        <authorList>
            <person name="Wushke S."/>
        </authorList>
    </citation>
    <scope>NUCLEOTIDE SEQUENCE [LARGE SCALE GENOMIC DNA]</scope>
    <source>
        <strain evidence="16 17">DYC</strain>
    </source>
</reference>
<feature type="binding site" evidence="14">
    <location>
        <position position="125"/>
    </location>
    <ligand>
        <name>L-threonine</name>
        <dbReference type="ChEBI" id="CHEBI:57926"/>
    </ligand>
</feature>
<feature type="binding site" evidence="14">
    <location>
        <position position="63"/>
    </location>
    <ligand>
        <name>ATP</name>
        <dbReference type="ChEBI" id="CHEBI:30616"/>
    </ligand>
</feature>
<evidence type="ECO:0000256" key="13">
    <source>
        <dbReference type="PIRNR" id="PIRNR004930"/>
    </source>
</evidence>
<dbReference type="GO" id="GO:0061710">
    <property type="term" value="F:L-threonylcarbamoyladenylate synthase"/>
    <property type="evidence" value="ECO:0007669"/>
    <property type="project" value="UniProtKB-EC"/>
</dbReference>
<dbReference type="PANTHER" id="PTHR17490">
    <property type="entry name" value="SUA5"/>
    <property type="match status" value="1"/>
</dbReference>
<keyword evidence="5 13" id="KW-0963">Cytoplasm</keyword>
<dbReference type="EC" id="2.7.7.87" evidence="3 13"/>
<feature type="binding site" evidence="14">
    <location>
        <position position="146"/>
    </location>
    <ligand>
        <name>ATP</name>
        <dbReference type="ChEBI" id="CHEBI:30616"/>
    </ligand>
</feature>
<evidence type="ECO:0000256" key="8">
    <source>
        <dbReference type="ARBA" id="ARBA00022695"/>
    </source>
</evidence>
<feature type="binding site" evidence="14">
    <location>
        <position position="72"/>
    </location>
    <ligand>
        <name>L-threonine</name>
        <dbReference type="ChEBI" id="CHEBI:57926"/>
    </ligand>
</feature>
<dbReference type="PANTHER" id="PTHR17490:SF16">
    <property type="entry name" value="THREONYLCARBAMOYL-AMP SYNTHASE"/>
    <property type="match status" value="1"/>
</dbReference>
<dbReference type="AlphaFoldDB" id="A0A172T1V4"/>
<feature type="domain" description="YrdC-like" evidence="15">
    <location>
        <begin position="18"/>
        <end position="202"/>
    </location>
</feature>
<evidence type="ECO:0000256" key="10">
    <source>
        <dbReference type="ARBA" id="ARBA00022840"/>
    </source>
</evidence>
<evidence type="ECO:0000256" key="3">
    <source>
        <dbReference type="ARBA" id="ARBA00012584"/>
    </source>
</evidence>
<dbReference type="EMBL" id="CP011393">
    <property type="protein sequence ID" value="ANE40932.1"/>
    <property type="molecule type" value="Genomic_DNA"/>
</dbReference>
<keyword evidence="6 13" id="KW-0808">Transferase</keyword>
<evidence type="ECO:0000256" key="6">
    <source>
        <dbReference type="ARBA" id="ARBA00022679"/>
    </source>
</evidence>
<feature type="binding site" evidence="14">
    <location>
        <position position="238"/>
    </location>
    <ligand>
        <name>ATP</name>
        <dbReference type="ChEBI" id="CHEBI:30616"/>
    </ligand>
</feature>
<evidence type="ECO:0000259" key="15">
    <source>
        <dbReference type="PROSITE" id="PS51163"/>
    </source>
</evidence>
<dbReference type="PATRIC" id="fig|93466.3.peg.480"/>
<dbReference type="PROSITE" id="PS51163">
    <property type="entry name" value="YRDC"/>
    <property type="match status" value="1"/>
</dbReference>
<organism evidence="16 17">
    <name type="scientific">Fervidobacterium pennivorans</name>
    <dbReference type="NCBI Taxonomy" id="93466"/>
    <lineage>
        <taxon>Bacteria</taxon>
        <taxon>Thermotogati</taxon>
        <taxon>Thermotogota</taxon>
        <taxon>Thermotogae</taxon>
        <taxon>Thermotogales</taxon>
        <taxon>Fervidobacteriaceae</taxon>
        <taxon>Fervidobacterium</taxon>
    </lineage>
</organism>
<evidence type="ECO:0000256" key="12">
    <source>
        <dbReference type="ARBA" id="ARBA00048366"/>
    </source>
</evidence>
<evidence type="ECO:0000313" key="17">
    <source>
        <dbReference type="Proteomes" id="UP000077096"/>
    </source>
</evidence>
<dbReference type="KEGG" id="fng:JM64_02145"/>
<dbReference type="GO" id="GO:0008033">
    <property type="term" value="P:tRNA processing"/>
    <property type="evidence" value="ECO:0007669"/>
    <property type="project" value="UniProtKB-KW"/>
</dbReference>
<dbReference type="OrthoDB" id="9814580at2"/>
<feature type="binding site" evidence="14">
    <location>
        <position position="67"/>
    </location>
    <ligand>
        <name>ATP</name>
        <dbReference type="ChEBI" id="CHEBI:30616"/>
    </ligand>
</feature>
<evidence type="ECO:0000256" key="7">
    <source>
        <dbReference type="ARBA" id="ARBA00022694"/>
    </source>
</evidence>
<dbReference type="InterPro" id="IPR017945">
    <property type="entry name" value="DHBP_synth_RibB-like_a/b_dom"/>
</dbReference>
<dbReference type="InterPro" id="IPR005145">
    <property type="entry name" value="Sua5_C"/>
</dbReference>
<dbReference type="NCBIfam" id="TIGR00057">
    <property type="entry name" value="L-threonylcarbamoyladenylate synthase"/>
    <property type="match status" value="1"/>
</dbReference>
<feature type="binding site" evidence="14">
    <location>
        <position position="121"/>
    </location>
    <ligand>
        <name>ATP</name>
        <dbReference type="ChEBI" id="CHEBI:30616"/>
    </ligand>
</feature>
<dbReference type="Gene3D" id="3.40.50.11030">
    <property type="entry name" value="Threonylcarbamoyl-AMP synthase, C-terminal domain"/>
    <property type="match status" value="1"/>
</dbReference>
<feature type="binding site" evidence="14">
    <location>
        <position position="40"/>
    </location>
    <ligand>
        <name>L-threonine</name>
        <dbReference type="ChEBI" id="CHEBI:57926"/>
    </ligand>
</feature>
<dbReference type="PIRSF" id="PIRSF004930">
    <property type="entry name" value="Tln_factor_SUA5"/>
    <property type="match status" value="1"/>
</dbReference>
<dbReference type="FunFam" id="3.90.870.10:FF:000009">
    <property type="entry name" value="Threonylcarbamoyl-AMP synthase, putative"/>
    <property type="match status" value="1"/>
</dbReference>
<evidence type="ECO:0000256" key="4">
    <source>
        <dbReference type="ARBA" id="ARBA00015492"/>
    </source>
</evidence>
<protein>
    <recommendedName>
        <fullName evidence="4 13">Threonylcarbamoyl-AMP synthase</fullName>
        <shortName evidence="13">TC-AMP synthase</shortName>
        <ecNumber evidence="3 13">2.7.7.87</ecNumber>
    </recommendedName>
    <alternativeName>
        <fullName evidence="11 13">L-threonylcarbamoyladenylate synthase</fullName>
    </alternativeName>
</protein>
<dbReference type="GO" id="GO:0005524">
    <property type="term" value="F:ATP binding"/>
    <property type="evidence" value="ECO:0007669"/>
    <property type="project" value="UniProtKB-UniRule"/>
</dbReference>